<gene>
    <name evidence="4" type="ORF">DFO70_14210</name>
</gene>
<feature type="domain" description="MmgE/PrpD C-terminal" evidence="3">
    <location>
        <begin position="256"/>
        <end position="410"/>
    </location>
</feature>
<sequence length="452" mass="49868">MADFSGKLEEYLRAESFSSVHANSKQALKEALADIIACTLAGTQTAAFEMVKKFADSQWGTGRSSVLSAPEKMSASGAALVNATAANALDMDDGHRLVKGHPGAIVFPAVLAAAEEYNISGEEFMTALLISYEIAIRAGILAHQLRPEYHCTGSWGAIGAAAGPGRIMGLTGNEICHALGIAEYQSTYSPMMRCIEHPSMLKDGIGWGSMTGISAAYLAKEGFTGIPSLFETVEAEPYLQELGKVYRVEELYYKPYACCRWAQPGIEALRELMLKHTITKSEVNKVKMYTFTEAASLSRQHPRNTEEAQYNLTFPFAAYLVTGEVGPDQVLNELDNPEILNTMDRIEIYISDVLDQQFPKKALSRIEIEDSRGHIFSSSVHQAKGDYDFPLSSIEKRNKFYNLVEPIVGHKICDDLYQCIQEIENLSSIHELTSLLFINKKYGGIYHARTSN</sequence>
<evidence type="ECO:0000259" key="2">
    <source>
        <dbReference type="Pfam" id="PF03972"/>
    </source>
</evidence>
<dbReference type="Gene3D" id="1.10.4100.10">
    <property type="entry name" value="2-methylcitrate dehydratase PrpD"/>
    <property type="match status" value="1"/>
</dbReference>
<dbReference type="Pfam" id="PF19305">
    <property type="entry name" value="MmgE_PrpD_C"/>
    <property type="match status" value="1"/>
</dbReference>
<evidence type="ECO:0000259" key="3">
    <source>
        <dbReference type="Pfam" id="PF19305"/>
    </source>
</evidence>
<dbReference type="Gene3D" id="3.30.1330.120">
    <property type="entry name" value="2-methylcitrate dehydratase PrpD"/>
    <property type="match status" value="1"/>
</dbReference>
<evidence type="ECO:0000313" key="5">
    <source>
        <dbReference type="Proteomes" id="UP000252731"/>
    </source>
</evidence>
<reference evidence="4 5" key="1">
    <citation type="submission" date="2018-06" db="EMBL/GenBank/DDBJ databases">
        <title>Freshwater and sediment microbial communities from various areas in North America, analyzing microbe dynamics in response to fracking.</title>
        <authorList>
            <person name="Lamendella R."/>
        </authorList>
    </citation>
    <scope>NUCLEOTIDE SEQUENCE [LARGE SCALE GENOMIC DNA]</scope>
    <source>
        <strain evidence="4 5">14_TX</strain>
    </source>
</reference>
<organism evidence="4 5">
    <name type="scientific">Cytobacillus firmus</name>
    <name type="common">Bacillus firmus</name>
    <dbReference type="NCBI Taxonomy" id="1399"/>
    <lineage>
        <taxon>Bacteria</taxon>
        <taxon>Bacillati</taxon>
        <taxon>Bacillota</taxon>
        <taxon>Bacilli</taxon>
        <taxon>Bacillales</taxon>
        <taxon>Bacillaceae</taxon>
        <taxon>Cytobacillus</taxon>
    </lineage>
</organism>
<dbReference type="InterPro" id="IPR045336">
    <property type="entry name" value="MmgE_PrpD_N"/>
</dbReference>
<keyword evidence="5" id="KW-1185">Reference proteome</keyword>
<dbReference type="EMBL" id="QNSF01000042">
    <property type="protein sequence ID" value="RBP85425.1"/>
    <property type="molecule type" value="Genomic_DNA"/>
</dbReference>
<dbReference type="InterPro" id="IPR042183">
    <property type="entry name" value="MmgE/PrpD_sf_1"/>
</dbReference>
<comment type="similarity">
    <text evidence="1">Belongs to the PrpD family.</text>
</comment>
<evidence type="ECO:0000256" key="1">
    <source>
        <dbReference type="ARBA" id="ARBA00006174"/>
    </source>
</evidence>
<proteinExistence type="inferred from homology"/>
<dbReference type="SUPFAM" id="SSF103378">
    <property type="entry name" value="2-methylcitrate dehydratase PrpD"/>
    <property type="match status" value="1"/>
</dbReference>
<accession>A0A366JGH9</accession>
<dbReference type="InterPro" id="IPR042188">
    <property type="entry name" value="MmgE/PrpD_sf_2"/>
</dbReference>
<dbReference type="InterPro" id="IPR045337">
    <property type="entry name" value="MmgE_PrpD_C"/>
</dbReference>
<dbReference type="Pfam" id="PF03972">
    <property type="entry name" value="MmgE_PrpD_N"/>
    <property type="match status" value="1"/>
</dbReference>
<feature type="domain" description="MmgE/PrpD N-terminal" evidence="2">
    <location>
        <begin position="8"/>
        <end position="232"/>
    </location>
</feature>
<dbReference type="GO" id="GO:0016829">
    <property type="term" value="F:lyase activity"/>
    <property type="evidence" value="ECO:0007669"/>
    <property type="project" value="InterPro"/>
</dbReference>
<comment type="caution">
    <text evidence="4">The sequence shown here is derived from an EMBL/GenBank/DDBJ whole genome shotgun (WGS) entry which is preliminary data.</text>
</comment>
<evidence type="ECO:0000313" key="4">
    <source>
        <dbReference type="EMBL" id="RBP85425.1"/>
    </source>
</evidence>
<dbReference type="PANTHER" id="PTHR16943:SF8">
    <property type="entry name" value="2-METHYLCITRATE DEHYDRATASE"/>
    <property type="match status" value="1"/>
</dbReference>
<dbReference type="InterPro" id="IPR005656">
    <property type="entry name" value="MmgE_PrpD"/>
</dbReference>
<protein>
    <submittedName>
        <fullName evidence="4">2-methylcitrate dehydratase PrpD</fullName>
    </submittedName>
</protein>
<dbReference type="Proteomes" id="UP000252731">
    <property type="component" value="Unassembled WGS sequence"/>
</dbReference>
<name>A0A366JGH9_CYTFI</name>
<dbReference type="RefSeq" id="WP_166672569.1">
    <property type="nucleotide sequence ID" value="NZ_QNSF01000042.1"/>
</dbReference>
<dbReference type="InterPro" id="IPR036148">
    <property type="entry name" value="MmgE/PrpD_sf"/>
</dbReference>
<dbReference type="PANTHER" id="PTHR16943">
    <property type="entry name" value="2-METHYLCITRATE DEHYDRATASE-RELATED"/>
    <property type="match status" value="1"/>
</dbReference>
<dbReference type="AlphaFoldDB" id="A0A366JGH9"/>